<dbReference type="GO" id="GO:0006952">
    <property type="term" value="P:defense response"/>
    <property type="evidence" value="ECO:0007669"/>
    <property type="project" value="UniProtKB-KW"/>
</dbReference>
<dbReference type="Pfam" id="PF23282">
    <property type="entry name" value="WHD_ROQ1"/>
    <property type="match status" value="1"/>
</dbReference>
<dbReference type="InterPro" id="IPR027417">
    <property type="entry name" value="P-loop_NTPase"/>
</dbReference>
<dbReference type="InterPro" id="IPR006553">
    <property type="entry name" value="Leu-rich_rpt_Cys-con_subtyp"/>
</dbReference>
<dbReference type="GO" id="GO:0043531">
    <property type="term" value="F:ADP binding"/>
    <property type="evidence" value="ECO:0007669"/>
    <property type="project" value="InterPro"/>
</dbReference>
<evidence type="ECO:0000256" key="2">
    <source>
        <dbReference type="ARBA" id="ARBA00022737"/>
    </source>
</evidence>
<proteinExistence type="predicted"/>
<reference evidence="4" key="1">
    <citation type="submission" date="2020-06" db="EMBL/GenBank/DDBJ databases">
        <title>WGS assembly of Ceratodon purpureus strain R40.</title>
        <authorList>
            <person name="Carey S.B."/>
            <person name="Jenkins J."/>
            <person name="Shu S."/>
            <person name="Lovell J.T."/>
            <person name="Sreedasyam A."/>
            <person name="Maumus F."/>
            <person name="Tiley G.P."/>
            <person name="Fernandez-Pozo N."/>
            <person name="Barry K."/>
            <person name="Chen C."/>
            <person name="Wang M."/>
            <person name="Lipzen A."/>
            <person name="Daum C."/>
            <person name="Saski C.A."/>
            <person name="Payton A.C."/>
            <person name="Mcbreen J.C."/>
            <person name="Conrad R.E."/>
            <person name="Kollar L.M."/>
            <person name="Olsson S."/>
            <person name="Huttunen S."/>
            <person name="Landis J.B."/>
            <person name="Wickett N.J."/>
            <person name="Johnson M.G."/>
            <person name="Rensing S.A."/>
            <person name="Grimwood J."/>
            <person name="Schmutz J."/>
            <person name="Mcdaniel S.F."/>
        </authorList>
    </citation>
    <scope>NUCLEOTIDE SEQUENCE</scope>
    <source>
        <strain evidence="4">R40</strain>
    </source>
</reference>
<dbReference type="InterPro" id="IPR032675">
    <property type="entry name" value="LRR_dom_sf"/>
</dbReference>
<dbReference type="InterPro" id="IPR035897">
    <property type="entry name" value="Toll_tir_struct_dom_sf"/>
</dbReference>
<dbReference type="Gene3D" id="1.10.8.430">
    <property type="entry name" value="Helical domain of apoptotic protease-activating factors"/>
    <property type="match status" value="1"/>
</dbReference>
<evidence type="ECO:0000259" key="3">
    <source>
        <dbReference type="PROSITE" id="PS50104"/>
    </source>
</evidence>
<evidence type="ECO:0000313" key="5">
    <source>
        <dbReference type="Proteomes" id="UP000822688"/>
    </source>
</evidence>
<protein>
    <recommendedName>
        <fullName evidence="3">TIR domain-containing protein</fullName>
    </recommendedName>
</protein>
<dbReference type="Pfam" id="PF00931">
    <property type="entry name" value="NB-ARC"/>
    <property type="match status" value="1"/>
</dbReference>
<dbReference type="SUPFAM" id="SSF52200">
    <property type="entry name" value="Toll/Interleukin receptor TIR domain"/>
    <property type="match status" value="1"/>
</dbReference>
<dbReference type="InterPro" id="IPR000157">
    <property type="entry name" value="TIR_dom"/>
</dbReference>
<dbReference type="PROSITE" id="PS50104">
    <property type="entry name" value="TIR"/>
    <property type="match status" value="1"/>
</dbReference>
<sequence>MRFGAKTCDGGGGVDVCTTIDVEEAPPSPSLNNPSIPGSPCKAIASEWRRWRRWRKCSEVIGFYVLDPFVLEPWTPAFWSPGSFLIHRSPVSPRGPLTCAKAFRARSRHQPRRRASGLVDGASHGLRAHAGGGSVQLWARRRSRTSGDRGGGHRGSRRVARFDFCVDSMDAVLHHTHLTVIPRPITVSGDSADSPGAILHHFMVPMFPVAYPSKRRKGNELSKASAPSHGAAQCKPHQYDVFINHRGPDVKKTFVAHLNAALRRDGFRPFLDAKDIGQGRHVFKSIDKALKGACVHVAVFSKRYAESKYCLNELCDMLRSGQVILPVFYGVNAEDLRWIENGPFKKGFEKHVKRGRTEEIGKWKEALRKVADHRGFRLDEVNGDEEQLIRSILVEVRSALPATLLAGKQRYGMEGRLKEALDSLDRVNVLGVVGMGGIGKTTLAMEIYDHFVSHRQFERHCFLRDVRSRSSSEPSQLRRDFMHAMGLGDCDVTNTGEYGRVFEGSIPGRVLVVVDDIDEKGQFEALIPDIGKLGPGSRIVITSRCRDVVTQAMAGAESQVVYDVPVLNEYDSRCLFNQHAFLSETPSEGFADLAAEVADACGGHALSLETVGASLFDKKGREDMEIWSEAVKALEENEDVFGKLRSTYERLPFDGDRAMFLDVACMLIGMKKEVALTIWKSCSGCRGAQCSTSRTPGLALRRLMDRSLVRVDEEGKLRMHDVLRDMGRDMVKRDSVRKERRRPEEWTHLWDARVAAKLLSSAETNLRIRGLCLGVGDRAKILGDGESAGLRGGSAPNIASQLSGMKELHLLVLDGSYVEVRDENSSWPEELRWLQWRRFRGGQLPSVLRLPHLVVLDLSGSEELTRLWEDDADIKLPVLQLLILSECWRLVELAENFGQSVPKLKSLEMIRCGSVKRLPESIGLLTDLEHLDLSWCEKLVSLPDAVVGLGKLKTLILQSCESLQQLPEELGKLTSLETLDLLHCRCLSDLPASIGGLKMLTTLDARGTPVMDLGAGFGMLSSLTSLSLYCLRSYVPGTFQGLQALTSLVLIYASVDMGGLGGLTALKDLDLRLHKTITALPKSFGNLKWLVRLDMSDCPELLTVEALPEGLERLELSRCRKLTEIPSLAGMNALVHLDLRSCGSLRHVRGLECLTLLEYLNVSGCTSMDGRGIRIMGNRALQECHVGGSKIGVAFDNRWMEGGPSRQVITWRGKAIPLLSNGMVEEVVLFWGATSVLVLECVIARESKCMSVILCLVASGFGIFTEIEVKVLRAGRLIVQSRLNGFFSFDDNQVRLCTLGREHQVVQSLQQGDQINVCIPKSYNLGRTGRVMEGAICVVHKEDENLILMMNSEVLEKKESEDMVLQFGKLVLEDTSDLHPTIAFTEKIIAAFATCPS</sequence>
<dbReference type="Gene3D" id="3.80.10.10">
    <property type="entry name" value="Ribonuclease Inhibitor"/>
    <property type="match status" value="2"/>
</dbReference>
<dbReference type="SUPFAM" id="SSF52058">
    <property type="entry name" value="L domain-like"/>
    <property type="match status" value="2"/>
</dbReference>
<gene>
    <name evidence="4" type="ORF">KC19_8G190100</name>
</gene>
<dbReference type="Proteomes" id="UP000822688">
    <property type="component" value="Chromosome 8"/>
</dbReference>
<dbReference type="SMART" id="SM00367">
    <property type="entry name" value="LRR_CC"/>
    <property type="match status" value="5"/>
</dbReference>
<dbReference type="GO" id="GO:0007165">
    <property type="term" value="P:signal transduction"/>
    <property type="evidence" value="ECO:0007669"/>
    <property type="project" value="InterPro"/>
</dbReference>
<dbReference type="Pfam" id="PF23598">
    <property type="entry name" value="LRR_14"/>
    <property type="match status" value="2"/>
</dbReference>
<dbReference type="InterPro" id="IPR055414">
    <property type="entry name" value="LRR_R13L4/SHOC2-like"/>
</dbReference>
<feature type="domain" description="TIR" evidence="3">
    <location>
        <begin position="237"/>
        <end position="400"/>
    </location>
</feature>
<organism evidence="4 5">
    <name type="scientific">Ceratodon purpureus</name>
    <name type="common">Fire moss</name>
    <name type="synonym">Dicranum purpureum</name>
    <dbReference type="NCBI Taxonomy" id="3225"/>
    <lineage>
        <taxon>Eukaryota</taxon>
        <taxon>Viridiplantae</taxon>
        <taxon>Streptophyta</taxon>
        <taxon>Embryophyta</taxon>
        <taxon>Bryophyta</taxon>
        <taxon>Bryophytina</taxon>
        <taxon>Bryopsida</taxon>
        <taxon>Dicranidae</taxon>
        <taxon>Pseudoditrichales</taxon>
        <taxon>Ditrichaceae</taxon>
        <taxon>Ceratodon</taxon>
    </lineage>
</organism>
<accession>A0A8T0H267</accession>
<dbReference type="PANTHER" id="PTHR11017:SF385">
    <property type="entry name" value="DISEASE RESISTANCE PROTEIN (TIR-NBS-LRR CLASS)-RELATED"/>
    <property type="match status" value="1"/>
</dbReference>
<keyword evidence="1" id="KW-0433">Leucine-rich repeat</keyword>
<evidence type="ECO:0000313" key="4">
    <source>
        <dbReference type="EMBL" id="KAG0565430.1"/>
    </source>
</evidence>
<dbReference type="Gene3D" id="3.40.50.10140">
    <property type="entry name" value="Toll/interleukin-1 receptor homology (TIR) domain"/>
    <property type="match status" value="1"/>
</dbReference>
<evidence type="ECO:0000256" key="1">
    <source>
        <dbReference type="ARBA" id="ARBA00022614"/>
    </source>
</evidence>
<keyword evidence="5" id="KW-1185">Reference proteome</keyword>
<dbReference type="InterPro" id="IPR002182">
    <property type="entry name" value="NB-ARC"/>
</dbReference>
<dbReference type="InterPro" id="IPR042197">
    <property type="entry name" value="Apaf_helical"/>
</dbReference>
<dbReference type="Pfam" id="PF01582">
    <property type="entry name" value="TIR"/>
    <property type="match status" value="1"/>
</dbReference>
<dbReference type="InterPro" id="IPR044974">
    <property type="entry name" value="Disease_R_plants"/>
</dbReference>
<dbReference type="PRINTS" id="PR00364">
    <property type="entry name" value="DISEASERSIST"/>
</dbReference>
<dbReference type="GO" id="GO:0051707">
    <property type="term" value="P:response to other organism"/>
    <property type="evidence" value="ECO:0007669"/>
    <property type="project" value="UniProtKB-ARBA"/>
</dbReference>
<comment type="caution">
    <text evidence="4">The sequence shown here is derived from an EMBL/GenBank/DDBJ whole genome shotgun (WGS) entry which is preliminary data.</text>
</comment>
<dbReference type="PANTHER" id="PTHR11017">
    <property type="entry name" value="LEUCINE-RICH REPEAT-CONTAINING PROTEIN"/>
    <property type="match status" value="1"/>
</dbReference>
<dbReference type="SUPFAM" id="SSF52540">
    <property type="entry name" value="P-loop containing nucleoside triphosphate hydrolases"/>
    <property type="match status" value="1"/>
</dbReference>
<dbReference type="EMBL" id="CM026429">
    <property type="protein sequence ID" value="KAG0565430.1"/>
    <property type="molecule type" value="Genomic_DNA"/>
</dbReference>
<dbReference type="InterPro" id="IPR058192">
    <property type="entry name" value="WHD_ROQ1-like"/>
</dbReference>
<name>A0A8T0H267_CERPU</name>
<keyword evidence="2" id="KW-0677">Repeat</keyword>
<dbReference type="SMART" id="SM00255">
    <property type="entry name" value="TIR"/>
    <property type="match status" value="1"/>
</dbReference>
<dbReference type="Gene3D" id="3.40.50.300">
    <property type="entry name" value="P-loop containing nucleotide triphosphate hydrolases"/>
    <property type="match status" value="1"/>
</dbReference>